<comment type="caution">
    <text evidence="7">The sequence shown here is derived from an EMBL/GenBank/DDBJ whole genome shotgun (WGS) entry which is preliminary data.</text>
</comment>
<dbReference type="GO" id="GO:0008097">
    <property type="term" value="F:5S rRNA binding"/>
    <property type="evidence" value="ECO:0007669"/>
    <property type="project" value="TreeGrafter"/>
</dbReference>
<dbReference type="InterPro" id="IPR020057">
    <property type="entry name" value="Ribosomal_bL25_b-dom"/>
</dbReference>
<gene>
    <name evidence="7" type="ORF">QX51_18130</name>
</gene>
<evidence type="ECO:0000256" key="1">
    <source>
        <dbReference type="ARBA" id="ARBA00022730"/>
    </source>
</evidence>
<dbReference type="PANTHER" id="PTHR33284:SF1">
    <property type="entry name" value="RIBOSOMAL PROTEIN L25_GLN-TRNA SYNTHETASE, ANTI-CODON-BINDING DOMAIN-CONTAINING PROTEIN"/>
    <property type="match status" value="1"/>
</dbReference>
<sequence>METINVQKRDFNVKAKKMRRLGMVPGDVFGSFLPESISIQMEEVVARKLIRLKREGSKVMMNIDGKTIPVQIKEKSLNPVNNEILHISFQALTEDEKVNSLIHIIIINDDKVAGILEKIHLEIPYASLPEDMIDTITIDADRMKVGTVLTVGEIPELKSDKIELQIDPESIVLRVIPRKNYNPMSVEG</sequence>
<dbReference type="OrthoDB" id="9790002at2"/>
<keyword evidence="8" id="KW-1185">Reference proteome</keyword>
<evidence type="ECO:0000259" key="5">
    <source>
        <dbReference type="Pfam" id="PF01386"/>
    </source>
</evidence>
<feature type="domain" description="Large ribosomal subunit protein bL25 L25" evidence="5">
    <location>
        <begin position="4"/>
        <end position="89"/>
    </location>
</feature>
<evidence type="ECO:0000313" key="7">
    <source>
        <dbReference type="EMBL" id="KHS55654.1"/>
    </source>
</evidence>
<dbReference type="RefSeq" id="WP_039681309.1">
    <property type="nucleotide sequence ID" value="NZ_JAWGXO010000003.1"/>
</dbReference>
<dbReference type="GO" id="GO:0006412">
    <property type="term" value="P:translation"/>
    <property type="evidence" value="ECO:0007669"/>
    <property type="project" value="InterPro"/>
</dbReference>
<keyword evidence="2" id="KW-0694">RNA-binding</keyword>
<dbReference type="InterPro" id="IPR029751">
    <property type="entry name" value="Ribosomal_L25_dom"/>
</dbReference>
<dbReference type="AlphaFoldDB" id="A0A0B3VSQ4"/>
<accession>A0A0B3VSQ4</accession>
<dbReference type="Proteomes" id="UP000031189">
    <property type="component" value="Unassembled WGS sequence"/>
</dbReference>
<evidence type="ECO:0000256" key="3">
    <source>
        <dbReference type="ARBA" id="ARBA00022980"/>
    </source>
</evidence>
<evidence type="ECO:0000256" key="4">
    <source>
        <dbReference type="ARBA" id="ARBA00023274"/>
    </source>
</evidence>
<dbReference type="Pfam" id="PF14693">
    <property type="entry name" value="Ribosomal_TL5_C"/>
    <property type="match status" value="1"/>
</dbReference>
<keyword evidence="3" id="KW-0689">Ribosomal protein</keyword>
<protein>
    <submittedName>
        <fullName evidence="7">5S rRNA E-loop-binding protein</fullName>
    </submittedName>
</protein>
<feature type="domain" description="Large ribosomal subunit protein bL25 beta" evidence="6">
    <location>
        <begin position="103"/>
        <end position="177"/>
    </location>
</feature>
<evidence type="ECO:0000256" key="2">
    <source>
        <dbReference type="ARBA" id="ARBA00022884"/>
    </source>
</evidence>
<dbReference type="CDD" id="cd00495">
    <property type="entry name" value="Ribosomal_L25_TL5_CTC"/>
    <property type="match status" value="1"/>
</dbReference>
<evidence type="ECO:0000313" key="8">
    <source>
        <dbReference type="Proteomes" id="UP000031189"/>
    </source>
</evidence>
<dbReference type="STRING" id="1577792.QX51_18130"/>
<keyword evidence="1" id="KW-0699">rRNA-binding</keyword>
<dbReference type="GO" id="GO:0022625">
    <property type="term" value="C:cytosolic large ribosomal subunit"/>
    <property type="evidence" value="ECO:0007669"/>
    <property type="project" value="TreeGrafter"/>
</dbReference>
<organism evidence="7 8">
    <name type="scientific">Terrisporobacter othiniensis</name>
    <dbReference type="NCBI Taxonomy" id="1577792"/>
    <lineage>
        <taxon>Bacteria</taxon>
        <taxon>Bacillati</taxon>
        <taxon>Bacillota</taxon>
        <taxon>Clostridia</taxon>
        <taxon>Peptostreptococcales</taxon>
        <taxon>Peptostreptococcaceae</taxon>
        <taxon>Terrisporobacter</taxon>
    </lineage>
</organism>
<dbReference type="SUPFAM" id="SSF50715">
    <property type="entry name" value="Ribosomal protein L25-like"/>
    <property type="match status" value="1"/>
</dbReference>
<proteinExistence type="predicted"/>
<evidence type="ECO:0000259" key="6">
    <source>
        <dbReference type="Pfam" id="PF14693"/>
    </source>
</evidence>
<name>A0A0B3VSQ4_9FIRM</name>
<dbReference type="InterPro" id="IPR020056">
    <property type="entry name" value="Rbsml_bL25/Gln-tRNA_synth_N"/>
</dbReference>
<dbReference type="InterPro" id="IPR020930">
    <property type="entry name" value="Ribosomal_uL5_bac-type"/>
</dbReference>
<dbReference type="InterPro" id="IPR037121">
    <property type="entry name" value="Ribosomal_bL25_C"/>
</dbReference>
<dbReference type="Gene3D" id="2.170.120.20">
    <property type="entry name" value="Ribosomal protein L25, beta domain"/>
    <property type="match status" value="1"/>
</dbReference>
<dbReference type="GO" id="GO:0003735">
    <property type="term" value="F:structural constituent of ribosome"/>
    <property type="evidence" value="ECO:0007669"/>
    <property type="project" value="InterPro"/>
</dbReference>
<keyword evidence="4" id="KW-0687">Ribonucleoprotein</keyword>
<dbReference type="Pfam" id="PF01386">
    <property type="entry name" value="Ribosomal_L25p"/>
    <property type="match status" value="1"/>
</dbReference>
<dbReference type="InterPro" id="IPR011035">
    <property type="entry name" value="Ribosomal_bL25/Gln-tRNA_synth"/>
</dbReference>
<dbReference type="Gene3D" id="2.40.240.10">
    <property type="entry name" value="Ribosomal Protein L25, Chain P"/>
    <property type="match status" value="1"/>
</dbReference>
<reference evidence="7 8" key="1">
    <citation type="submission" date="2014-12" db="EMBL/GenBank/DDBJ databases">
        <title>Draft genome sequence of Terrisporobacter sp. 08-306576, isolated from the blood culture of a bacteremia patient.</title>
        <authorList>
            <person name="Lund L.C."/>
            <person name="Sydenham T.V."/>
            <person name="Hogh S.V."/>
            <person name="Skov M.N."/>
            <person name="Kemp M."/>
            <person name="Justesen U.S."/>
        </authorList>
    </citation>
    <scope>NUCLEOTIDE SEQUENCE [LARGE SCALE GENOMIC DNA]</scope>
    <source>
        <strain evidence="7 8">08-306576</strain>
    </source>
</reference>
<dbReference type="PANTHER" id="PTHR33284">
    <property type="entry name" value="RIBOSOMAL PROTEIN L25/GLN-TRNA SYNTHETASE, ANTI-CODON-BINDING DOMAIN-CONTAINING PROTEIN"/>
    <property type="match status" value="1"/>
</dbReference>
<dbReference type="EMBL" id="JWHR01000156">
    <property type="protein sequence ID" value="KHS55654.1"/>
    <property type="molecule type" value="Genomic_DNA"/>
</dbReference>